<dbReference type="HOGENOM" id="CLU_1525255_0_0_1"/>
<name>A0A067SLA8_GALM3</name>
<evidence type="ECO:0000313" key="5">
    <source>
        <dbReference type="Proteomes" id="UP000027222"/>
    </source>
</evidence>
<gene>
    <name evidence="4" type="ORF">GALMADRAFT_253406</name>
</gene>
<evidence type="ECO:0000313" key="4">
    <source>
        <dbReference type="EMBL" id="KDR71696.1"/>
    </source>
</evidence>
<protein>
    <recommendedName>
        <fullName evidence="6">Glycoside hydrolase family 5 domain-containing protein</fullName>
    </recommendedName>
</protein>
<evidence type="ECO:0000256" key="1">
    <source>
        <dbReference type="ARBA" id="ARBA00005641"/>
    </source>
</evidence>
<dbReference type="InterPro" id="IPR017853">
    <property type="entry name" value="GH"/>
</dbReference>
<organism evidence="4 5">
    <name type="scientific">Galerina marginata (strain CBS 339.88)</name>
    <dbReference type="NCBI Taxonomy" id="685588"/>
    <lineage>
        <taxon>Eukaryota</taxon>
        <taxon>Fungi</taxon>
        <taxon>Dikarya</taxon>
        <taxon>Basidiomycota</taxon>
        <taxon>Agaricomycotina</taxon>
        <taxon>Agaricomycetes</taxon>
        <taxon>Agaricomycetidae</taxon>
        <taxon>Agaricales</taxon>
        <taxon>Agaricineae</taxon>
        <taxon>Strophariaceae</taxon>
        <taxon>Galerina</taxon>
    </lineage>
</organism>
<dbReference type="GO" id="GO:0008422">
    <property type="term" value="F:beta-glucosidase activity"/>
    <property type="evidence" value="ECO:0007669"/>
    <property type="project" value="TreeGrafter"/>
</dbReference>
<comment type="similarity">
    <text evidence="1">Belongs to the glycosyl hydrolase 5 (cellulase A) family.</text>
</comment>
<dbReference type="Gene3D" id="3.20.20.80">
    <property type="entry name" value="Glycosidases"/>
    <property type="match status" value="2"/>
</dbReference>
<dbReference type="PANTHER" id="PTHR31297:SF13">
    <property type="entry name" value="PUTATIVE-RELATED"/>
    <property type="match status" value="1"/>
</dbReference>
<keyword evidence="2" id="KW-0378">Hydrolase</keyword>
<sequence length="176" mass="20366">MKPVLSLLSCQPELASLQHAELYLSTPAGFPGCEFQIREALAEAIGQEKSEFFFDKFLEYFVQDEDAAFFKSLGLNCIRLPFNYRHFEVWNHKDFQDRVIYLWTSLASHYKSHKWIAGYKPLNEPTEPTRTRLLSFYSAVHTAIHSVDPDHAIFFDGNAFASDFSHFGDARVHRQP</sequence>
<dbReference type="SUPFAM" id="SSF51445">
    <property type="entry name" value="(Trans)glycosidases"/>
    <property type="match status" value="1"/>
</dbReference>
<proteinExistence type="inferred from homology"/>
<dbReference type="GO" id="GO:0009251">
    <property type="term" value="P:glucan catabolic process"/>
    <property type="evidence" value="ECO:0007669"/>
    <property type="project" value="TreeGrafter"/>
</dbReference>
<evidence type="ECO:0008006" key="6">
    <source>
        <dbReference type="Google" id="ProtNLM"/>
    </source>
</evidence>
<dbReference type="GO" id="GO:0009986">
    <property type="term" value="C:cell surface"/>
    <property type="evidence" value="ECO:0007669"/>
    <property type="project" value="TreeGrafter"/>
</dbReference>
<accession>A0A067SLA8</accession>
<dbReference type="PANTHER" id="PTHR31297">
    <property type="entry name" value="GLUCAN ENDO-1,6-BETA-GLUCOSIDASE B"/>
    <property type="match status" value="1"/>
</dbReference>
<dbReference type="STRING" id="685588.A0A067SLA8"/>
<dbReference type="EMBL" id="KL142391">
    <property type="protein sequence ID" value="KDR71696.1"/>
    <property type="molecule type" value="Genomic_DNA"/>
</dbReference>
<dbReference type="OrthoDB" id="1887033at2759"/>
<evidence type="ECO:0000256" key="3">
    <source>
        <dbReference type="ARBA" id="ARBA00023295"/>
    </source>
</evidence>
<keyword evidence="5" id="KW-1185">Reference proteome</keyword>
<evidence type="ECO:0000256" key="2">
    <source>
        <dbReference type="ARBA" id="ARBA00022801"/>
    </source>
</evidence>
<reference evidence="5" key="1">
    <citation type="journal article" date="2014" name="Proc. Natl. Acad. Sci. U.S.A.">
        <title>Extensive sampling of basidiomycete genomes demonstrates inadequacy of the white-rot/brown-rot paradigm for wood decay fungi.</title>
        <authorList>
            <person name="Riley R."/>
            <person name="Salamov A.A."/>
            <person name="Brown D.W."/>
            <person name="Nagy L.G."/>
            <person name="Floudas D."/>
            <person name="Held B.W."/>
            <person name="Levasseur A."/>
            <person name="Lombard V."/>
            <person name="Morin E."/>
            <person name="Otillar R."/>
            <person name="Lindquist E.A."/>
            <person name="Sun H."/>
            <person name="LaButti K.M."/>
            <person name="Schmutz J."/>
            <person name="Jabbour D."/>
            <person name="Luo H."/>
            <person name="Baker S.E."/>
            <person name="Pisabarro A.G."/>
            <person name="Walton J.D."/>
            <person name="Blanchette R.A."/>
            <person name="Henrissat B."/>
            <person name="Martin F."/>
            <person name="Cullen D."/>
            <person name="Hibbett D.S."/>
            <person name="Grigoriev I.V."/>
        </authorList>
    </citation>
    <scope>NUCLEOTIDE SEQUENCE [LARGE SCALE GENOMIC DNA]</scope>
    <source>
        <strain evidence="5">CBS 339.88</strain>
    </source>
</reference>
<dbReference type="InterPro" id="IPR050386">
    <property type="entry name" value="Glycosyl_hydrolase_5"/>
</dbReference>
<dbReference type="GO" id="GO:0005576">
    <property type="term" value="C:extracellular region"/>
    <property type="evidence" value="ECO:0007669"/>
    <property type="project" value="TreeGrafter"/>
</dbReference>
<keyword evidence="3" id="KW-0326">Glycosidase</keyword>
<dbReference type="Proteomes" id="UP000027222">
    <property type="component" value="Unassembled WGS sequence"/>
</dbReference>
<dbReference type="AlphaFoldDB" id="A0A067SLA8"/>